<dbReference type="PANTHER" id="PTHR45453:SF1">
    <property type="entry name" value="PHOSPHATE REGULON SENSOR PROTEIN PHOR"/>
    <property type="match status" value="1"/>
</dbReference>
<evidence type="ECO:0000256" key="1">
    <source>
        <dbReference type="ARBA" id="ARBA00000085"/>
    </source>
</evidence>
<gene>
    <name evidence="9" type="ORF">F9Y85_02505</name>
    <name evidence="10" type="ORF">R5H13_11055</name>
</gene>
<evidence type="ECO:0000259" key="8">
    <source>
        <dbReference type="PROSITE" id="PS50109"/>
    </source>
</evidence>
<feature type="transmembrane region" description="Helical" evidence="7">
    <location>
        <begin position="12"/>
        <end position="31"/>
    </location>
</feature>
<dbReference type="Gene3D" id="3.30.565.10">
    <property type="entry name" value="Histidine kinase-like ATPase, C-terminal domain"/>
    <property type="match status" value="1"/>
</dbReference>
<comment type="catalytic activity">
    <reaction evidence="1">
        <text>ATP + protein L-histidine = ADP + protein N-phospho-L-histidine.</text>
        <dbReference type="EC" id="2.7.13.3"/>
    </reaction>
</comment>
<evidence type="ECO:0000313" key="9">
    <source>
        <dbReference type="EMBL" id="NLR20206.1"/>
    </source>
</evidence>
<dbReference type="Proteomes" id="UP000646877">
    <property type="component" value="Unassembled WGS sequence"/>
</dbReference>
<dbReference type="Pfam" id="PF02518">
    <property type="entry name" value="HATPase_c"/>
    <property type="match status" value="1"/>
</dbReference>
<dbReference type="InterPro" id="IPR036097">
    <property type="entry name" value="HisK_dim/P_sf"/>
</dbReference>
<evidence type="ECO:0000256" key="4">
    <source>
        <dbReference type="ARBA" id="ARBA00022679"/>
    </source>
</evidence>
<organism evidence="9 11">
    <name type="scientific">Pseudoalteromonas maricaloris</name>
    <dbReference type="NCBI Taxonomy" id="184924"/>
    <lineage>
        <taxon>Bacteria</taxon>
        <taxon>Pseudomonadati</taxon>
        <taxon>Pseudomonadota</taxon>
        <taxon>Gammaproteobacteria</taxon>
        <taxon>Alteromonadales</taxon>
        <taxon>Pseudoalteromonadaceae</taxon>
        <taxon>Pseudoalteromonas</taxon>
    </lineage>
</organism>
<dbReference type="AlphaFoldDB" id="A0A8I2H4S1"/>
<sequence length="462" mass="51796">MKSIRGNLVSTLSITITGVVVAILLATDLAVDSWIDSQFDKAMHTKVGMLMTLVSEDEDHLELHFSGEFLPEFTGNIEPEYYQIWLNDRVFARSDSLDLFSQHELPYLSLSLGENKVVNETLPDGRAGRIIYTRFIPQIHTLKGEKTSFDDELVIAYAASSEGLDFILWLIDIVFIVTIVCVVVFIRVFVRKTVDVGLAPLNSMNAQIAKLNFSKDSDTIILEKPVSELLPVEQSLNRFIVENRQLYLREKRLTSDISHELKTPITELINLAEVISRFPEDNELADDFVPEVLRISQRMKNIVTNVMLLHKYEQIKLPKDDVVDVLQVVNRSIGEIAFDNVEIQTTCSECPIQTNLMAVESIIGNLLKNAKRHRVLGSEALIVVEKGATNGINVRVSNQVSGELENVNLAQLFEPLWQSDQSRSANDCFGLGLPIARTFAEAIDAELTVALEASTITFTFTL</sequence>
<dbReference type="InterPro" id="IPR005467">
    <property type="entry name" value="His_kinase_dom"/>
</dbReference>
<accession>A0A8I2H4S1</accession>
<dbReference type="SUPFAM" id="SSF47384">
    <property type="entry name" value="Homodimeric domain of signal transducing histidine kinase"/>
    <property type="match status" value="1"/>
</dbReference>
<dbReference type="InterPro" id="IPR036890">
    <property type="entry name" value="HATPase_C_sf"/>
</dbReference>
<dbReference type="Pfam" id="PF00512">
    <property type="entry name" value="HisKA"/>
    <property type="match status" value="1"/>
</dbReference>
<feature type="transmembrane region" description="Helical" evidence="7">
    <location>
        <begin position="166"/>
        <end position="190"/>
    </location>
</feature>
<keyword evidence="12" id="KW-1185">Reference proteome</keyword>
<keyword evidence="7" id="KW-1133">Transmembrane helix</keyword>
<evidence type="ECO:0000256" key="3">
    <source>
        <dbReference type="ARBA" id="ARBA00022553"/>
    </source>
</evidence>
<keyword evidence="7" id="KW-0812">Transmembrane</keyword>
<keyword evidence="7" id="KW-0472">Membrane</keyword>
<evidence type="ECO:0000313" key="11">
    <source>
        <dbReference type="Proteomes" id="UP000646877"/>
    </source>
</evidence>
<dbReference type="GO" id="GO:0000155">
    <property type="term" value="F:phosphorelay sensor kinase activity"/>
    <property type="evidence" value="ECO:0007669"/>
    <property type="project" value="InterPro"/>
</dbReference>
<dbReference type="CDD" id="cd00082">
    <property type="entry name" value="HisKA"/>
    <property type="match status" value="1"/>
</dbReference>
<dbReference type="GO" id="GO:0016036">
    <property type="term" value="P:cellular response to phosphate starvation"/>
    <property type="evidence" value="ECO:0007669"/>
    <property type="project" value="TreeGrafter"/>
</dbReference>
<evidence type="ECO:0000313" key="12">
    <source>
        <dbReference type="Proteomes" id="UP001304419"/>
    </source>
</evidence>
<evidence type="ECO:0000256" key="5">
    <source>
        <dbReference type="ARBA" id="ARBA00022777"/>
    </source>
</evidence>
<dbReference type="EMBL" id="WEIA01000001">
    <property type="protein sequence ID" value="NLR20206.1"/>
    <property type="molecule type" value="Genomic_DNA"/>
</dbReference>
<dbReference type="PROSITE" id="PS50109">
    <property type="entry name" value="HIS_KIN"/>
    <property type="match status" value="1"/>
</dbReference>
<dbReference type="InterPro" id="IPR003661">
    <property type="entry name" value="HisK_dim/P_dom"/>
</dbReference>
<dbReference type="Gene3D" id="1.10.287.130">
    <property type="match status" value="1"/>
</dbReference>
<feature type="domain" description="Histidine kinase" evidence="8">
    <location>
        <begin position="256"/>
        <end position="462"/>
    </location>
</feature>
<evidence type="ECO:0000256" key="7">
    <source>
        <dbReference type="SAM" id="Phobius"/>
    </source>
</evidence>
<dbReference type="EC" id="2.7.13.3" evidence="2"/>
<dbReference type="GO" id="GO:0004721">
    <property type="term" value="F:phosphoprotein phosphatase activity"/>
    <property type="evidence" value="ECO:0007669"/>
    <property type="project" value="TreeGrafter"/>
</dbReference>
<reference evidence="9" key="1">
    <citation type="submission" date="2019-10" db="EMBL/GenBank/DDBJ databases">
        <authorList>
            <person name="Paulsen S."/>
        </authorList>
    </citation>
    <scope>NUCLEOTIDE SEQUENCE</scope>
    <source>
        <strain evidence="9">LMG 19692</strain>
    </source>
</reference>
<keyword evidence="3" id="KW-0597">Phosphoprotein</keyword>
<dbReference type="SUPFAM" id="SSF55874">
    <property type="entry name" value="ATPase domain of HSP90 chaperone/DNA topoisomerase II/histidine kinase"/>
    <property type="match status" value="1"/>
</dbReference>
<dbReference type="Proteomes" id="UP001304419">
    <property type="component" value="Chromosome 1"/>
</dbReference>
<evidence type="ECO:0000256" key="6">
    <source>
        <dbReference type="ARBA" id="ARBA00023012"/>
    </source>
</evidence>
<reference evidence="10 12" key="2">
    <citation type="submission" date="2023-10" db="EMBL/GenBank/DDBJ databases">
        <title>To unveil natural product biosynthetic capacity in Pseudoalteromonas.</title>
        <authorList>
            <person name="Wang J."/>
        </authorList>
    </citation>
    <scope>NUCLEOTIDE SEQUENCE [LARGE SCALE GENOMIC DNA]</scope>
    <source>
        <strain evidence="10 12">DSM 15914</strain>
    </source>
</reference>
<name>A0A8I2H4S1_9GAMM</name>
<dbReference type="InterPro" id="IPR050351">
    <property type="entry name" value="BphY/WalK/GraS-like"/>
</dbReference>
<protein>
    <recommendedName>
        <fullName evidence="2">histidine kinase</fullName>
        <ecNumber evidence="2">2.7.13.3</ecNumber>
    </recommendedName>
</protein>
<dbReference type="GO" id="GO:0005886">
    <property type="term" value="C:plasma membrane"/>
    <property type="evidence" value="ECO:0007669"/>
    <property type="project" value="TreeGrafter"/>
</dbReference>
<dbReference type="PANTHER" id="PTHR45453">
    <property type="entry name" value="PHOSPHATE REGULON SENSOR PROTEIN PHOR"/>
    <property type="match status" value="1"/>
</dbReference>
<dbReference type="RefSeq" id="WP_039497449.1">
    <property type="nucleotide sequence ID" value="NZ_CBCSDF010000008.1"/>
</dbReference>
<dbReference type="SMART" id="SM00388">
    <property type="entry name" value="HisKA"/>
    <property type="match status" value="1"/>
</dbReference>
<keyword evidence="5 9" id="KW-0418">Kinase</keyword>
<proteinExistence type="predicted"/>
<keyword evidence="6" id="KW-0902">Two-component regulatory system</keyword>
<dbReference type="InterPro" id="IPR003594">
    <property type="entry name" value="HATPase_dom"/>
</dbReference>
<dbReference type="EMBL" id="CP137578">
    <property type="protein sequence ID" value="WOX27212.1"/>
    <property type="molecule type" value="Genomic_DNA"/>
</dbReference>
<keyword evidence="4" id="KW-0808">Transferase</keyword>
<evidence type="ECO:0000313" key="10">
    <source>
        <dbReference type="EMBL" id="WOX27212.1"/>
    </source>
</evidence>
<evidence type="ECO:0000256" key="2">
    <source>
        <dbReference type="ARBA" id="ARBA00012438"/>
    </source>
</evidence>